<gene>
    <name evidence="8" type="primary">coaE</name>
    <name evidence="10" type="ORF">Sps_05388</name>
</gene>
<dbReference type="Proteomes" id="UP000189545">
    <property type="component" value="Chromosome"/>
</dbReference>
<dbReference type="Pfam" id="PF01121">
    <property type="entry name" value="CoaE"/>
    <property type="match status" value="1"/>
</dbReference>
<proteinExistence type="inferred from homology"/>
<dbReference type="SUPFAM" id="SSF52540">
    <property type="entry name" value="P-loop containing nucleoside triphosphate hydrolases"/>
    <property type="match status" value="1"/>
</dbReference>
<dbReference type="OrthoDB" id="9812943at2"/>
<evidence type="ECO:0000313" key="10">
    <source>
        <dbReference type="EMBL" id="AQS40457.1"/>
    </source>
</evidence>
<dbReference type="PROSITE" id="PS51219">
    <property type="entry name" value="DPCK"/>
    <property type="match status" value="1"/>
</dbReference>
<dbReference type="Gene3D" id="3.40.50.300">
    <property type="entry name" value="P-loop containing nucleotide triphosphate hydrolases"/>
    <property type="match status" value="1"/>
</dbReference>
<dbReference type="KEGG" id="spsw:Sps_05388"/>
<feature type="binding site" evidence="8">
    <location>
        <begin position="13"/>
        <end position="18"/>
    </location>
    <ligand>
        <name>ATP</name>
        <dbReference type="ChEBI" id="CHEBI:30616"/>
    </ligand>
</feature>
<comment type="subcellular location">
    <subcellularLocation>
        <location evidence="8">Cytoplasm</location>
    </subcellularLocation>
</comment>
<dbReference type="PANTHER" id="PTHR10695:SF46">
    <property type="entry name" value="BIFUNCTIONAL COENZYME A SYNTHASE-RELATED"/>
    <property type="match status" value="1"/>
</dbReference>
<dbReference type="CDD" id="cd02022">
    <property type="entry name" value="DPCK"/>
    <property type="match status" value="1"/>
</dbReference>
<accession>A0A1S6HY01</accession>
<evidence type="ECO:0000313" key="11">
    <source>
        <dbReference type="Proteomes" id="UP000189545"/>
    </source>
</evidence>
<dbReference type="GO" id="GO:0005524">
    <property type="term" value="F:ATP binding"/>
    <property type="evidence" value="ECO:0007669"/>
    <property type="project" value="UniProtKB-UniRule"/>
</dbReference>
<keyword evidence="2 8" id="KW-0963">Cytoplasm</keyword>
<keyword evidence="7 8" id="KW-0173">Coenzyme A biosynthesis</keyword>
<dbReference type="NCBIfam" id="TIGR00152">
    <property type="entry name" value="dephospho-CoA kinase"/>
    <property type="match status" value="1"/>
</dbReference>
<keyword evidence="6 8" id="KW-0067">ATP-binding</keyword>
<reference evidence="10 11" key="1">
    <citation type="submission" date="2016-03" db="EMBL/GenBank/DDBJ databases">
        <title>Complete genome sequence of Shewanella psychrophila WP2, a deep sea bacterium isolated from west Pacific sediment.</title>
        <authorList>
            <person name="Xu G."/>
            <person name="Jian H."/>
        </authorList>
    </citation>
    <scope>NUCLEOTIDE SEQUENCE [LARGE SCALE GENOMIC DNA]</scope>
    <source>
        <strain evidence="10 11">WP2</strain>
    </source>
</reference>
<evidence type="ECO:0000256" key="5">
    <source>
        <dbReference type="ARBA" id="ARBA00022777"/>
    </source>
</evidence>
<comment type="function">
    <text evidence="8">Catalyzes the phosphorylation of the 3'-hydroxyl group of dephosphocoenzyme A to form coenzyme A.</text>
</comment>
<dbReference type="RefSeq" id="WP_077755242.1">
    <property type="nucleotide sequence ID" value="NZ_CP014782.1"/>
</dbReference>
<dbReference type="GO" id="GO:0004140">
    <property type="term" value="F:dephospho-CoA kinase activity"/>
    <property type="evidence" value="ECO:0007669"/>
    <property type="project" value="UniProtKB-UniRule"/>
</dbReference>
<dbReference type="EMBL" id="CP014782">
    <property type="protein sequence ID" value="AQS40457.1"/>
    <property type="molecule type" value="Genomic_DNA"/>
</dbReference>
<dbReference type="UniPathway" id="UPA00241">
    <property type="reaction ID" value="UER00356"/>
</dbReference>
<evidence type="ECO:0000256" key="8">
    <source>
        <dbReference type="HAMAP-Rule" id="MF_00376"/>
    </source>
</evidence>
<dbReference type="InterPro" id="IPR027417">
    <property type="entry name" value="P-loop_NTPase"/>
</dbReference>
<name>A0A1S6HY01_9GAMM</name>
<dbReference type="PANTHER" id="PTHR10695">
    <property type="entry name" value="DEPHOSPHO-COA KINASE-RELATED"/>
    <property type="match status" value="1"/>
</dbReference>
<evidence type="ECO:0000256" key="2">
    <source>
        <dbReference type="ARBA" id="ARBA00022490"/>
    </source>
</evidence>
<evidence type="ECO:0000256" key="1">
    <source>
        <dbReference type="ARBA" id="ARBA00009018"/>
    </source>
</evidence>
<dbReference type="GO" id="GO:0005737">
    <property type="term" value="C:cytoplasm"/>
    <property type="evidence" value="ECO:0007669"/>
    <property type="project" value="UniProtKB-SubCell"/>
</dbReference>
<dbReference type="HAMAP" id="MF_00376">
    <property type="entry name" value="Dephospho_CoA_kinase"/>
    <property type="match status" value="1"/>
</dbReference>
<dbReference type="STRING" id="225848.Sps_05388"/>
<dbReference type="AlphaFoldDB" id="A0A1S6HY01"/>
<comment type="similarity">
    <text evidence="1 8">Belongs to the CoaE family.</text>
</comment>
<evidence type="ECO:0000256" key="7">
    <source>
        <dbReference type="ARBA" id="ARBA00022993"/>
    </source>
</evidence>
<protein>
    <recommendedName>
        <fullName evidence="8 9">Dephospho-CoA kinase</fullName>
        <ecNumber evidence="8 9">2.7.1.24</ecNumber>
    </recommendedName>
    <alternativeName>
        <fullName evidence="8">Dephosphocoenzyme A kinase</fullName>
    </alternativeName>
</protein>
<dbReference type="InterPro" id="IPR001977">
    <property type="entry name" value="Depp_CoAkinase"/>
</dbReference>
<keyword evidence="4 8" id="KW-0547">Nucleotide-binding</keyword>
<sequence>MSKYLIGLTGGIGSGKTTVANLFAELGIELVDADIVARDVVEIGTSGLNQIVDHFGRQILNQDASLDRSALREIIFNQPKERSWLNNLLHPIIRTEMLNQLAASSSPYTILVAPLLFENELDRLVDRTLLIDISPEQQRKRTVNRDSVTNEQVEKIISSQAPRAEKLLKADDVIDNHGEISALKSKVIALHNNYLKLSNNA</sequence>
<dbReference type="FunFam" id="3.40.50.300:FF:000518">
    <property type="entry name" value="Dephospho-CoA kinase"/>
    <property type="match status" value="1"/>
</dbReference>
<comment type="pathway">
    <text evidence="8">Cofactor biosynthesis; coenzyme A biosynthesis; CoA from (R)-pantothenate: step 5/5.</text>
</comment>
<dbReference type="EC" id="2.7.1.24" evidence="8 9"/>
<evidence type="ECO:0000256" key="6">
    <source>
        <dbReference type="ARBA" id="ARBA00022840"/>
    </source>
</evidence>
<keyword evidence="3 8" id="KW-0808">Transferase</keyword>
<evidence type="ECO:0000256" key="3">
    <source>
        <dbReference type="ARBA" id="ARBA00022679"/>
    </source>
</evidence>
<comment type="catalytic activity">
    <reaction evidence="8">
        <text>3'-dephospho-CoA + ATP = ADP + CoA + H(+)</text>
        <dbReference type="Rhea" id="RHEA:18245"/>
        <dbReference type="ChEBI" id="CHEBI:15378"/>
        <dbReference type="ChEBI" id="CHEBI:30616"/>
        <dbReference type="ChEBI" id="CHEBI:57287"/>
        <dbReference type="ChEBI" id="CHEBI:57328"/>
        <dbReference type="ChEBI" id="CHEBI:456216"/>
        <dbReference type="EC" id="2.7.1.24"/>
    </reaction>
</comment>
<keyword evidence="11" id="KW-1185">Reference proteome</keyword>
<evidence type="ECO:0000256" key="4">
    <source>
        <dbReference type="ARBA" id="ARBA00022741"/>
    </source>
</evidence>
<keyword evidence="5 8" id="KW-0418">Kinase</keyword>
<dbReference type="GO" id="GO:0015937">
    <property type="term" value="P:coenzyme A biosynthetic process"/>
    <property type="evidence" value="ECO:0007669"/>
    <property type="project" value="UniProtKB-UniRule"/>
</dbReference>
<evidence type="ECO:0000256" key="9">
    <source>
        <dbReference type="NCBIfam" id="TIGR00152"/>
    </source>
</evidence>
<organism evidence="10 11">
    <name type="scientific">Shewanella psychrophila</name>
    <dbReference type="NCBI Taxonomy" id="225848"/>
    <lineage>
        <taxon>Bacteria</taxon>
        <taxon>Pseudomonadati</taxon>
        <taxon>Pseudomonadota</taxon>
        <taxon>Gammaproteobacteria</taxon>
        <taxon>Alteromonadales</taxon>
        <taxon>Shewanellaceae</taxon>
        <taxon>Shewanella</taxon>
    </lineage>
</organism>